<protein>
    <recommendedName>
        <fullName evidence="1">YDG domain-containing protein</fullName>
    </recommendedName>
</protein>
<dbReference type="RefSeq" id="WP_344387571.1">
    <property type="nucleotide sequence ID" value="NZ_BAAASJ010000010.1"/>
</dbReference>
<dbReference type="InterPro" id="IPR003105">
    <property type="entry name" value="SRA_YDG"/>
</dbReference>
<name>A0ABN3QD61_9ACTN</name>
<dbReference type="Proteomes" id="UP001500151">
    <property type="component" value="Unassembled WGS sequence"/>
</dbReference>
<gene>
    <name evidence="2" type="ORF">GCM10010307_08660</name>
</gene>
<accession>A0ABN3QD61</accession>
<dbReference type="InterPro" id="IPR036987">
    <property type="entry name" value="SRA-YDG_sf"/>
</dbReference>
<organism evidence="2 3">
    <name type="scientific">Streptomyces vastus</name>
    <dbReference type="NCBI Taxonomy" id="285451"/>
    <lineage>
        <taxon>Bacteria</taxon>
        <taxon>Bacillati</taxon>
        <taxon>Actinomycetota</taxon>
        <taxon>Actinomycetes</taxon>
        <taxon>Kitasatosporales</taxon>
        <taxon>Streptomycetaceae</taxon>
        <taxon>Streptomyces</taxon>
    </lineage>
</organism>
<dbReference type="EMBL" id="BAAASJ010000010">
    <property type="protein sequence ID" value="GAA2623359.1"/>
    <property type="molecule type" value="Genomic_DNA"/>
</dbReference>
<dbReference type="InterPro" id="IPR015947">
    <property type="entry name" value="PUA-like_sf"/>
</dbReference>
<evidence type="ECO:0000313" key="3">
    <source>
        <dbReference type="Proteomes" id="UP001500151"/>
    </source>
</evidence>
<dbReference type="Pfam" id="PF02182">
    <property type="entry name" value="SAD_SRA"/>
    <property type="match status" value="1"/>
</dbReference>
<dbReference type="SUPFAM" id="SSF88697">
    <property type="entry name" value="PUA domain-like"/>
    <property type="match status" value="1"/>
</dbReference>
<proteinExistence type="predicted"/>
<keyword evidence="3" id="KW-1185">Reference proteome</keyword>
<evidence type="ECO:0000313" key="2">
    <source>
        <dbReference type="EMBL" id="GAA2623359.1"/>
    </source>
</evidence>
<dbReference type="PROSITE" id="PS51015">
    <property type="entry name" value="YDG"/>
    <property type="match status" value="1"/>
</dbReference>
<dbReference type="SMART" id="SM00466">
    <property type="entry name" value="SRA"/>
    <property type="match status" value="1"/>
</dbReference>
<sequence>MEIERVIGHIEGVTPGAVFHRRADVLRAKLHRTNQNGISWLIDEDGSKVGDAIVLHGGYEDDEDHGTWIRYTGASPGKDKSEDKKLLRSQSWTYEDNAALKLSYERKYPIRVIRGYKGDPRYSLPNDYRYDGLYEITAIRTAVSKSLAPDGSEIKICQFDLERLPDSSQG</sequence>
<dbReference type="InterPro" id="IPR045134">
    <property type="entry name" value="UHRF1/2-like"/>
</dbReference>
<feature type="domain" description="YDG" evidence="1">
    <location>
        <begin position="8"/>
        <end position="163"/>
    </location>
</feature>
<comment type="caution">
    <text evidence="2">The sequence shown here is derived from an EMBL/GenBank/DDBJ whole genome shotgun (WGS) entry which is preliminary data.</text>
</comment>
<dbReference type="PANTHER" id="PTHR14140:SF27">
    <property type="entry name" value="OS04G0289800 PROTEIN"/>
    <property type="match status" value="1"/>
</dbReference>
<dbReference type="PANTHER" id="PTHR14140">
    <property type="entry name" value="E3 UBIQUITIN-PROTEIN LIGASE UHRF-RELATED"/>
    <property type="match status" value="1"/>
</dbReference>
<dbReference type="Gene3D" id="2.30.280.10">
    <property type="entry name" value="SRA-YDG"/>
    <property type="match status" value="1"/>
</dbReference>
<evidence type="ECO:0000259" key="1">
    <source>
        <dbReference type="PROSITE" id="PS51015"/>
    </source>
</evidence>
<reference evidence="2 3" key="1">
    <citation type="journal article" date="2019" name="Int. J. Syst. Evol. Microbiol.">
        <title>The Global Catalogue of Microorganisms (GCM) 10K type strain sequencing project: providing services to taxonomists for standard genome sequencing and annotation.</title>
        <authorList>
            <consortium name="The Broad Institute Genomics Platform"/>
            <consortium name="The Broad Institute Genome Sequencing Center for Infectious Disease"/>
            <person name="Wu L."/>
            <person name="Ma J."/>
        </authorList>
    </citation>
    <scope>NUCLEOTIDE SEQUENCE [LARGE SCALE GENOMIC DNA]</scope>
    <source>
        <strain evidence="2 3">JCM 4524</strain>
    </source>
</reference>